<dbReference type="EMBL" id="BASZ01000012">
    <property type="protein sequence ID" value="GAD50781.1"/>
    <property type="molecule type" value="Genomic_DNA"/>
</dbReference>
<keyword evidence="4 6" id="KW-1133">Transmembrane helix</keyword>
<reference evidence="8 9" key="1">
    <citation type="submission" date="2013-09" db="EMBL/GenBank/DDBJ databases">
        <title>Whole genome shotgun sequence of Novosphingobium tardaugens NBRC 16725.</title>
        <authorList>
            <person name="Isaki S."/>
            <person name="Hosoyama A."/>
            <person name="Tsuchikane K."/>
            <person name="Katsumata H."/>
            <person name="Ando Y."/>
            <person name="Yamazaki S."/>
            <person name="Fujita N."/>
        </authorList>
    </citation>
    <scope>NUCLEOTIDE SEQUENCE [LARGE SCALE GENOMIC DNA]</scope>
    <source>
        <strain evidence="8 9">NBRC 16725</strain>
    </source>
</reference>
<dbReference type="Proteomes" id="UP000016568">
    <property type="component" value="Unassembled WGS sequence"/>
</dbReference>
<evidence type="ECO:0000256" key="2">
    <source>
        <dbReference type="ARBA" id="ARBA00022475"/>
    </source>
</evidence>
<dbReference type="GO" id="GO:0044781">
    <property type="term" value="P:bacterial-type flagellum organization"/>
    <property type="evidence" value="ECO:0007669"/>
    <property type="project" value="UniProtKB-UniRule"/>
</dbReference>
<dbReference type="PRINTS" id="PR00951">
    <property type="entry name" value="FLGBIOSNFLIP"/>
</dbReference>
<evidence type="ECO:0000313" key="8">
    <source>
        <dbReference type="EMBL" id="GAD50781.1"/>
    </source>
</evidence>
<dbReference type="GO" id="GO:0009306">
    <property type="term" value="P:protein secretion"/>
    <property type="evidence" value="ECO:0007669"/>
    <property type="project" value="UniProtKB-UniRule"/>
</dbReference>
<evidence type="ECO:0000256" key="1">
    <source>
        <dbReference type="ARBA" id="ARBA00006257"/>
    </source>
</evidence>
<dbReference type="GO" id="GO:0009425">
    <property type="term" value="C:bacterial-type flagellum basal body"/>
    <property type="evidence" value="ECO:0007669"/>
    <property type="project" value="UniProtKB-SubCell"/>
</dbReference>
<evidence type="ECO:0000256" key="7">
    <source>
        <dbReference type="SAM" id="SignalP"/>
    </source>
</evidence>
<name>U2YBD6_9SPHN</name>
<dbReference type="GO" id="GO:0005886">
    <property type="term" value="C:plasma membrane"/>
    <property type="evidence" value="ECO:0007669"/>
    <property type="project" value="UniProtKB-SubCell"/>
</dbReference>
<feature type="chain" id="PRO_5004637457" description="Flagellar biosynthetic protein FliP" evidence="7">
    <location>
        <begin position="33"/>
        <end position="248"/>
    </location>
</feature>
<keyword evidence="6" id="KW-1005">Bacterial flagellum biogenesis</keyword>
<keyword evidence="2 6" id="KW-1003">Cell membrane</keyword>
<keyword evidence="7" id="KW-0732">Signal</keyword>
<comment type="similarity">
    <text evidence="1 6">Belongs to the FliP/MopC/SpaP family.</text>
</comment>
<feature type="transmembrane region" description="Helical" evidence="6">
    <location>
        <begin position="223"/>
        <end position="244"/>
    </location>
</feature>
<dbReference type="Pfam" id="PF00813">
    <property type="entry name" value="FliP"/>
    <property type="match status" value="1"/>
</dbReference>
<organism evidence="8 9">
    <name type="scientific">Caenibius tardaugens NBRC 16725</name>
    <dbReference type="NCBI Taxonomy" id="1219035"/>
    <lineage>
        <taxon>Bacteria</taxon>
        <taxon>Pseudomonadati</taxon>
        <taxon>Pseudomonadota</taxon>
        <taxon>Alphaproteobacteria</taxon>
        <taxon>Sphingomonadales</taxon>
        <taxon>Erythrobacteraceae</taxon>
        <taxon>Caenibius</taxon>
    </lineage>
</organism>
<dbReference type="PRINTS" id="PR01302">
    <property type="entry name" value="TYPE3IMPPROT"/>
</dbReference>
<gene>
    <name evidence="6 8" type="primary">fliP</name>
    <name evidence="8" type="ORF">NT2_12_00450</name>
</gene>
<feature type="transmembrane region" description="Helical" evidence="6">
    <location>
        <begin position="90"/>
        <end position="109"/>
    </location>
</feature>
<keyword evidence="6" id="KW-0813">Transport</keyword>
<dbReference type="InterPro" id="IPR005837">
    <property type="entry name" value="FliP"/>
</dbReference>
<keyword evidence="8" id="KW-0282">Flagellum</keyword>
<protein>
    <recommendedName>
        <fullName evidence="6">Flagellar biosynthetic protein FliP</fullName>
    </recommendedName>
</protein>
<dbReference type="InterPro" id="IPR005838">
    <property type="entry name" value="T3SS_IM_P"/>
</dbReference>
<dbReference type="AlphaFoldDB" id="U2YBD6"/>
<dbReference type="NCBIfam" id="NF009438">
    <property type="entry name" value="PRK12797.1"/>
    <property type="match status" value="1"/>
</dbReference>
<feature type="transmembrane region" description="Helical" evidence="6">
    <location>
        <begin position="185"/>
        <end position="211"/>
    </location>
</feature>
<keyword evidence="8" id="KW-0966">Cell projection</keyword>
<keyword evidence="9" id="KW-1185">Reference proteome</keyword>
<evidence type="ECO:0000256" key="5">
    <source>
        <dbReference type="ARBA" id="ARBA00023136"/>
    </source>
</evidence>
<dbReference type="PANTHER" id="PTHR30587:SF2">
    <property type="entry name" value="SURFACE PRESENTATION OF ANTIGENS PROTEIN SPAP"/>
    <property type="match status" value="1"/>
</dbReference>
<comment type="caution">
    <text evidence="8">The sequence shown here is derived from an EMBL/GenBank/DDBJ whole genome shotgun (WGS) entry which is preliminary data.</text>
</comment>
<dbReference type="eggNOG" id="COG1338">
    <property type="taxonomic scope" value="Bacteria"/>
</dbReference>
<evidence type="ECO:0000313" key="9">
    <source>
        <dbReference type="Proteomes" id="UP000016568"/>
    </source>
</evidence>
<keyword evidence="3 6" id="KW-0812">Transmembrane</keyword>
<evidence type="ECO:0000256" key="3">
    <source>
        <dbReference type="ARBA" id="ARBA00022692"/>
    </source>
</evidence>
<keyword evidence="6" id="KW-0653">Protein transport</keyword>
<keyword evidence="8" id="KW-0969">Cilium</keyword>
<dbReference type="NCBIfam" id="TIGR01103">
    <property type="entry name" value="fliP"/>
    <property type="match status" value="1"/>
</dbReference>
<feature type="signal peptide" evidence="7">
    <location>
        <begin position="1"/>
        <end position="32"/>
    </location>
</feature>
<comment type="function">
    <text evidence="6">Plays a role in the flagellum-specific transport system.</text>
</comment>
<evidence type="ECO:0000256" key="4">
    <source>
        <dbReference type="ARBA" id="ARBA00022989"/>
    </source>
</evidence>
<accession>U2YBD6</accession>
<dbReference type="PROSITE" id="PS01061">
    <property type="entry name" value="FLIP_2"/>
    <property type="match status" value="1"/>
</dbReference>
<keyword evidence="5 6" id="KW-0472">Membrane</keyword>
<evidence type="ECO:0000256" key="6">
    <source>
        <dbReference type="RuleBase" id="RU362069"/>
    </source>
</evidence>
<dbReference type="PANTHER" id="PTHR30587">
    <property type="entry name" value="FLAGELLAR BIOSYNTHETIC PROTEIN FLIP"/>
    <property type="match status" value="1"/>
</dbReference>
<keyword evidence="6" id="KW-1006">Bacterial flagellum protein export</keyword>
<feature type="transmembrane region" description="Helical" evidence="6">
    <location>
        <begin position="48"/>
        <end position="78"/>
    </location>
</feature>
<comment type="subcellular location">
    <subcellularLocation>
        <location evidence="6">Cell membrane</location>
        <topology evidence="6">Multi-pass membrane protein</topology>
    </subcellularLocation>
    <subcellularLocation>
        <location evidence="6">Bacterial flagellum basal body</location>
    </subcellularLocation>
</comment>
<proteinExistence type="inferred from homology"/>
<sequence>MIRMARPPAAHRIVLVLALMIALAGMPQVAHAAALAPPTAQTAEAVRLAVILGVLAIIPAILISTTSFIRIVVVLAMVRHAFGMPQTPPNAVLTSLALFMTAFVMSPPLSAVNANALQPLLNGTATVTQAMEGGAAPLKAFMLRHTRDKDLETVYQISGSPLPERAEEVELFKLTPAFMLNELRVAFTIGFVILLPFLLIDLVVASVLLALGMMMVPPATISLPIKVLMFVLIDGWSLVMEGLLGSFG</sequence>